<evidence type="ECO:0000256" key="1">
    <source>
        <dbReference type="SAM" id="MobiDB-lite"/>
    </source>
</evidence>
<proteinExistence type="predicted"/>
<evidence type="ECO:0000313" key="3">
    <source>
        <dbReference type="Proteomes" id="UP001321473"/>
    </source>
</evidence>
<evidence type="ECO:0000313" key="2">
    <source>
        <dbReference type="EMBL" id="KAK8780032.1"/>
    </source>
</evidence>
<feature type="compositionally biased region" description="Basic and acidic residues" evidence="1">
    <location>
        <begin position="75"/>
        <end position="93"/>
    </location>
</feature>
<accession>A0AAQ4EZS8</accession>
<sequence>MEERDRRDTTPMAEGRYLQRRLGRRLLEEEEGCHFVQLPARTSYSFVGSEVTGFGIQEPPLFLLRETPRTPVGRDTGRSPREPWATERKEGERSVSSLSSKLGKQVGADSQDCQQPRRSRHDSSAYRTGKPDNEGKASRQAPSV</sequence>
<dbReference type="AlphaFoldDB" id="A0AAQ4EZS8"/>
<feature type="compositionally biased region" description="Basic and acidic residues" evidence="1">
    <location>
        <begin position="121"/>
        <end position="137"/>
    </location>
</feature>
<comment type="caution">
    <text evidence="2">The sequence shown here is derived from an EMBL/GenBank/DDBJ whole genome shotgun (WGS) entry which is preliminary data.</text>
</comment>
<name>A0AAQ4EZS8_AMBAM</name>
<keyword evidence="3" id="KW-1185">Reference proteome</keyword>
<dbReference type="EMBL" id="JARKHS020009243">
    <property type="protein sequence ID" value="KAK8780032.1"/>
    <property type="molecule type" value="Genomic_DNA"/>
</dbReference>
<dbReference type="Proteomes" id="UP001321473">
    <property type="component" value="Unassembled WGS sequence"/>
</dbReference>
<reference evidence="2 3" key="1">
    <citation type="journal article" date="2023" name="Arcadia Sci">
        <title>De novo assembly of a long-read Amblyomma americanum tick genome.</title>
        <authorList>
            <person name="Chou S."/>
            <person name="Poskanzer K.E."/>
            <person name="Rollins M."/>
            <person name="Thuy-Boun P.S."/>
        </authorList>
    </citation>
    <scope>NUCLEOTIDE SEQUENCE [LARGE SCALE GENOMIC DNA]</scope>
    <source>
        <strain evidence="2">F_SG_1</strain>
        <tissue evidence="2">Salivary glands</tissue>
    </source>
</reference>
<gene>
    <name evidence="2" type="ORF">V5799_018628</name>
</gene>
<organism evidence="2 3">
    <name type="scientific">Amblyomma americanum</name>
    <name type="common">Lone star tick</name>
    <dbReference type="NCBI Taxonomy" id="6943"/>
    <lineage>
        <taxon>Eukaryota</taxon>
        <taxon>Metazoa</taxon>
        <taxon>Ecdysozoa</taxon>
        <taxon>Arthropoda</taxon>
        <taxon>Chelicerata</taxon>
        <taxon>Arachnida</taxon>
        <taxon>Acari</taxon>
        <taxon>Parasitiformes</taxon>
        <taxon>Ixodida</taxon>
        <taxon>Ixodoidea</taxon>
        <taxon>Ixodidae</taxon>
        <taxon>Amblyomminae</taxon>
        <taxon>Amblyomma</taxon>
    </lineage>
</organism>
<feature type="region of interest" description="Disordered" evidence="1">
    <location>
        <begin position="57"/>
        <end position="144"/>
    </location>
</feature>
<protein>
    <submittedName>
        <fullName evidence="2">Uncharacterized protein</fullName>
    </submittedName>
</protein>